<dbReference type="OrthoDB" id="9980738at2759"/>
<feature type="coiled-coil region" evidence="10">
    <location>
        <begin position="219"/>
        <end position="253"/>
    </location>
</feature>
<evidence type="ECO:0000256" key="9">
    <source>
        <dbReference type="PROSITE-ProRule" id="PRU00024"/>
    </source>
</evidence>
<dbReference type="SUPFAM" id="SSF52540">
    <property type="entry name" value="P-loop containing nucleoside triphosphate hydrolases"/>
    <property type="match status" value="1"/>
</dbReference>
<keyword evidence="2" id="KW-0479">Metal-binding</keyword>
<evidence type="ECO:0000256" key="8">
    <source>
        <dbReference type="ARBA" id="ARBA00023288"/>
    </source>
</evidence>
<dbReference type="SUPFAM" id="SSF57850">
    <property type="entry name" value="RING/U-box"/>
    <property type="match status" value="1"/>
</dbReference>
<dbReference type="Gene3D" id="3.40.50.300">
    <property type="entry name" value="P-loop containing nucleotide triphosphate hydrolases"/>
    <property type="match status" value="1"/>
</dbReference>
<dbReference type="KEGG" id="bbel:109477413"/>
<evidence type="ECO:0000259" key="12">
    <source>
        <dbReference type="PROSITE" id="PS50119"/>
    </source>
</evidence>
<dbReference type="InterPro" id="IPR027417">
    <property type="entry name" value="P-loop_NTPase"/>
</dbReference>
<evidence type="ECO:0000256" key="1">
    <source>
        <dbReference type="ARBA" id="ARBA00006270"/>
    </source>
</evidence>
<proteinExistence type="inferred from homology"/>
<evidence type="ECO:0000256" key="2">
    <source>
        <dbReference type="ARBA" id="ARBA00022723"/>
    </source>
</evidence>
<evidence type="ECO:0000256" key="3">
    <source>
        <dbReference type="ARBA" id="ARBA00022741"/>
    </source>
</evidence>
<dbReference type="SMART" id="SM00174">
    <property type="entry name" value="RHO"/>
    <property type="match status" value="1"/>
</dbReference>
<dbReference type="GO" id="GO:0005525">
    <property type="term" value="F:GTP binding"/>
    <property type="evidence" value="ECO:0007669"/>
    <property type="project" value="UniProtKB-KW"/>
</dbReference>
<dbReference type="InterPro" id="IPR003649">
    <property type="entry name" value="Bbox_C"/>
</dbReference>
<keyword evidence="5" id="KW-0833">Ubl conjugation pathway</keyword>
<dbReference type="RefSeq" id="XP_019634231.1">
    <property type="nucleotide sequence ID" value="XM_019778672.1"/>
</dbReference>
<feature type="domain" description="B box-type" evidence="12">
    <location>
        <begin position="162"/>
        <end position="204"/>
    </location>
</feature>
<evidence type="ECO:0000313" key="14">
    <source>
        <dbReference type="RefSeq" id="XP_019634231.1"/>
    </source>
</evidence>
<dbReference type="PROSITE" id="PS51421">
    <property type="entry name" value="RAS"/>
    <property type="match status" value="1"/>
</dbReference>
<evidence type="ECO:0000256" key="4">
    <source>
        <dbReference type="ARBA" id="ARBA00022771"/>
    </source>
</evidence>
<dbReference type="GO" id="GO:0008270">
    <property type="term" value="F:zinc ion binding"/>
    <property type="evidence" value="ECO:0007669"/>
    <property type="project" value="UniProtKB-KW"/>
</dbReference>
<reference evidence="14" key="1">
    <citation type="submission" date="2025-08" db="UniProtKB">
        <authorList>
            <consortium name="RefSeq"/>
        </authorList>
    </citation>
    <scope>IDENTIFICATION</scope>
    <source>
        <tissue evidence="14">Gonad</tissue>
    </source>
</reference>
<feature type="domain" description="RING-type" evidence="11">
    <location>
        <begin position="10"/>
        <end position="66"/>
    </location>
</feature>
<protein>
    <submittedName>
        <fullName evidence="14">E3 ubiquitin-protein ligase Midline-1-like isoform X1</fullName>
    </submittedName>
</protein>
<evidence type="ECO:0000259" key="11">
    <source>
        <dbReference type="PROSITE" id="PS50089"/>
    </source>
</evidence>
<dbReference type="InterPro" id="IPR001841">
    <property type="entry name" value="Znf_RING"/>
</dbReference>
<evidence type="ECO:0000256" key="6">
    <source>
        <dbReference type="ARBA" id="ARBA00022833"/>
    </source>
</evidence>
<dbReference type="GO" id="GO:0003924">
    <property type="term" value="F:GTPase activity"/>
    <property type="evidence" value="ECO:0007669"/>
    <property type="project" value="InterPro"/>
</dbReference>
<keyword evidence="10" id="KW-0175">Coiled coil</keyword>
<dbReference type="PROSITE" id="PS51419">
    <property type="entry name" value="RAB"/>
    <property type="match status" value="1"/>
</dbReference>
<evidence type="ECO:0000313" key="13">
    <source>
        <dbReference type="Proteomes" id="UP000515135"/>
    </source>
</evidence>
<comment type="similarity">
    <text evidence="1">Belongs to the small GTPase superfamily. Rab family.</text>
</comment>
<name>A0A6P4ZXB1_BRABE</name>
<dbReference type="PROSITE" id="PS00518">
    <property type="entry name" value="ZF_RING_1"/>
    <property type="match status" value="1"/>
</dbReference>
<dbReference type="GeneID" id="109477413"/>
<dbReference type="InterPro" id="IPR050209">
    <property type="entry name" value="Rab_GTPases_membrane_traffic"/>
</dbReference>
<dbReference type="InterPro" id="IPR017907">
    <property type="entry name" value="Znf_RING_CS"/>
</dbReference>
<accession>A0A6P4ZXB1</accession>
<dbReference type="SMART" id="SM00184">
    <property type="entry name" value="RING"/>
    <property type="match status" value="1"/>
</dbReference>
<dbReference type="Gene3D" id="3.30.160.60">
    <property type="entry name" value="Classic Zinc Finger"/>
    <property type="match status" value="1"/>
</dbReference>
<organism evidence="13 14">
    <name type="scientific">Branchiostoma belcheri</name>
    <name type="common">Amphioxus</name>
    <dbReference type="NCBI Taxonomy" id="7741"/>
    <lineage>
        <taxon>Eukaryota</taxon>
        <taxon>Metazoa</taxon>
        <taxon>Chordata</taxon>
        <taxon>Cephalochordata</taxon>
        <taxon>Leptocardii</taxon>
        <taxon>Amphioxiformes</taxon>
        <taxon>Branchiostomatidae</taxon>
        <taxon>Branchiostoma</taxon>
    </lineage>
</organism>
<dbReference type="InterPro" id="IPR005225">
    <property type="entry name" value="Small_GTP-bd"/>
</dbReference>
<dbReference type="SUPFAM" id="SSF57845">
    <property type="entry name" value="B-box zinc-binding domain"/>
    <property type="match status" value="1"/>
</dbReference>
<keyword evidence="13" id="KW-1185">Reference proteome</keyword>
<keyword evidence="7" id="KW-0342">GTP-binding</keyword>
<evidence type="ECO:0000256" key="10">
    <source>
        <dbReference type="SAM" id="Coils"/>
    </source>
</evidence>
<dbReference type="SMART" id="SM00175">
    <property type="entry name" value="RAB"/>
    <property type="match status" value="1"/>
</dbReference>
<dbReference type="PRINTS" id="PR00449">
    <property type="entry name" value="RASTRNSFRMNG"/>
</dbReference>
<keyword evidence="4 9" id="KW-0863">Zinc-finger</keyword>
<dbReference type="Pfam" id="PF22586">
    <property type="entry name" value="ANCHR-like_BBOX"/>
    <property type="match status" value="1"/>
</dbReference>
<sequence length="598" mass="67222">MDALLKELSCPACHRLPSDPLVLPCQHSLCARCIEDALAKQCLVSRKGKKNEKEDVRKRLRCPTCREEVVFDSERGIDRLRPNVALQKIIARVRGVELEAEAEIETDRDCEVCELIPAAKAVKRCVSCDLVYCEDCLKSVHSRRGFKKHKLTDVGLPRQGLPNTLMCGEHKEEKTNLYCTTCACVICSLCKLVGKHSDHQVRAVADEYQELKDYLGSRLEALAQSINEQEDFIKELQTKCEALEENAKKHKDVAVEEIDALISTLQKKKDYLTDKIDRERNSKLRALMKQMASLRMRMDEGIGVVAYSGMILKEEDQPTFLQTAVALCDRVKAVTCPEPLYPAASDYFRYGNLDLLREQEILQRIDFQQDGLLQKNKSDVSSVAGSHVSATMDPITMSYDIMEEPSQNFKIIMTGDPGVGKTSLAARFGNNRFDKDQKPTIGIEFVSKTAKVDGRIVKAQVWDTSGQQKYRPMISAFCPGALGAMVVYDITKKETFEHARTHLKEVREKADSKVVIMLVGNKGDLGHNRAVTTQEGREFADKRHILFAETSAGEGRNVDTAFERLISEIYHESHDFSDNSTYTGGSLEDISDVDSMFD</sequence>
<dbReference type="NCBIfam" id="TIGR00231">
    <property type="entry name" value="small_GTP"/>
    <property type="match status" value="1"/>
</dbReference>
<dbReference type="SMART" id="SM00502">
    <property type="entry name" value="BBC"/>
    <property type="match status" value="1"/>
</dbReference>
<dbReference type="PROSITE" id="PS50119">
    <property type="entry name" value="ZF_BBOX"/>
    <property type="match status" value="1"/>
</dbReference>
<keyword evidence="8" id="KW-0449">Lipoprotein</keyword>
<dbReference type="PROSITE" id="PS50089">
    <property type="entry name" value="ZF_RING_2"/>
    <property type="match status" value="1"/>
</dbReference>
<gene>
    <name evidence="14" type="primary">LOC109477413</name>
</gene>
<evidence type="ECO:0000256" key="7">
    <source>
        <dbReference type="ARBA" id="ARBA00023134"/>
    </source>
</evidence>
<dbReference type="InterPro" id="IPR001806">
    <property type="entry name" value="Small_GTPase"/>
</dbReference>
<dbReference type="Pfam" id="PF00071">
    <property type="entry name" value="Ras"/>
    <property type="match status" value="1"/>
</dbReference>
<dbReference type="Proteomes" id="UP000515135">
    <property type="component" value="Unplaced"/>
</dbReference>
<dbReference type="InterPro" id="IPR027370">
    <property type="entry name" value="Znf-RING_euk"/>
</dbReference>
<dbReference type="InterPro" id="IPR000315">
    <property type="entry name" value="Znf_B-box"/>
</dbReference>
<keyword evidence="3" id="KW-0547">Nucleotide-binding</keyword>
<dbReference type="AlphaFoldDB" id="A0A6P4ZXB1"/>
<dbReference type="Gene3D" id="3.30.40.10">
    <property type="entry name" value="Zinc/RING finger domain, C3HC4 (zinc finger)"/>
    <property type="match status" value="1"/>
</dbReference>
<keyword evidence="6" id="KW-0862">Zinc</keyword>
<dbReference type="Pfam" id="PF13445">
    <property type="entry name" value="zf-RING_UBOX"/>
    <property type="match status" value="1"/>
</dbReference>
<dbReference type="FunFam" id="3.40.50.300:FF:001129">
    <property type="entry name" value="ras-related protein Rab-44 isoform X2"/>
    <property type="match status" value="1"/>
</dbReference>
<evidence type="ECO:0000256" key="5">
    <source>
        <dbReference type="ARBA" id="ARBA00022786"/>
    </source>
</evidence>
<dbReference type="SMART" id="SM00336">
    <property type="entry name" value="BBOX"/>
    <property type="match status" value="2"/>
</dbReference>
<dbReference type="SMART" id="SM00173">
    <property type="entry name" value="RAS"/>
    <property type="match status" value="1"/>
</dbReference>
<dbReference type="PANTHER" id="PTHR47979">
    <property type="entry name" value="DRAB11-RELATED"/>
    <property type="match status" value="1"/>
</dbReference>
<dbReference type="Pfam" id="PF00643">
    <property type="entry name" value="zf-B_box"/>
    <property type="match status" value="1"/>
</dbReference>
<dbReference type="InterPro" id="IPR013083">
    <property type="entry name" value="Znf_RING/FYVE/PHD"/>
</dbReference>